<evidence type="ECO:0000259" key="4">
    <source>
        <dbReference type="Pfam" id="PF00852"/>
    </source>
</evidence>
<dbReference type="STRING" id="1802758.A3A96_00960"/>
<dbReference type="PANTHER" id="PTHR11929">
    <property type="entry name" value="ALPHA- 1,3 -FUCOSYLTRANSFERASE"/>
    <property type="match status" value="1"/>
</dbReference>
<dbReference type="Gene3D" id="3.40.50.11660">
    <property type="entry name" value="Glycosyl transferase family 10, C-terminal domain"/>
    <property type="match status" value="1"/>
</dbReference>
<dbReference type="Pfam" id="PF00852">
    <property type="entry name" value="Glyco_transf_10"/>
    <property type="match status" value="1"/>
</dbReference>
<dbReference type="SUPFAM" id="SSF53756">
    <property type="entry name" value="UDP-Glycosyltransferase/glycogen phosphorylase"/>
    <property type="match status" value="1"/>
</dbReference>
<protein>
    <recommendedName>
        <fullName evidence="4">Fucosyltransferase C-terminal domain-containing protein</fullName>
    </recommendedName>
</protein>
<evidence type="ECO:0000256" key="3">
    <source>
        <dbReference type="ARBA" id="ARBA00022679"/>
    </source>
</evidence>
<feature type="domain" description="Fucosyltransferase C-terminal" evidence="4">
    <location>
        <begin position="127"/>
        <end position="259"/>
    </location>
</feature>
<gene>
    <name evidence="5" type="ORF">A3A96_00960</name>
</gene>
<keyword evidence="2" id="KW-0328">Glycosyltransferase</keyword>
<keyword evidence="3" id="KW-0808">Transferase</keyword>
<proteinExistence type="inferred from homology"/>
<accession>A0A1G2TYQ1</accession>
<evidence type="ECO:0000313" key="5">
    <source>
        <dbReference type="EMBL" id="OHB02428.1"/>
    </source>
</evidence>
<dbReference type="AlphaFoldDB" id="A0A1G2TYQ1"/>
<evidence type="ECO:0000256" key="2">
    <source>
        <dbReference type="ARBA" id="ARBA00022676"/>
    </source>
</evidence>
<evidence type="ECO:0000313" key="6">
    <source>
        <dbReference type="Proteomes" id="UP000177707"/>
    </source>
</evidence>
<evidence type="ECO:0000256" key="1">
    <source>
        <dbReference type="ARBA" id="ARBA00008919"/>
    </source>
</evidence>
<comment type="similarity">
    <text evidence="1">Belongs to the glycosyltransferase 10 family.</text>
</comment>
<name>A0A1G2TYQ1_9BACT</name>
<organism evidence="5 6">
    <name type="scientific">Candidatus Zambryskibacteria bacterium RIFCSPLOWO2_01_FULL_39_39</name>
    <dbReference type="NCBI Taxonomy" id="1802758"/>
    <lineage>
        <taxon>Bacteria</taxon>
        <taxon>Candidatus Zambryskiibacteriota</taxon>
    </lineage>
</organism>
<dbReference type="InterPro" id="IPR001503">
    <property type="entry name" value="Glyco_trans_10"/>
</dbReference>
<sequence>MIKIKLSTHNYSHSIRAEMLSHTPNNSGKWGNFQFFINEHVSECDYWVVVDCLPEKESALCPKNNLIFITCEPSAIKKYNQKFLSQFSKIITSQRNIKHPAVYHMPSGHEWWPKKSFDELYGHDKVEKTKLISIVASNKIYTPGHKKRLEFCLNLKNYFGDKIDMFGRGTRAFEDKWDVLAPYKYSIAIENSTEPDYISEKFTDCFVCLTFPFYYGCPNVHDYYDENSYQTIDIGDFKKSCDMIEKIVDDKDHYNRHLQNLIATKNKYLTQRLIMPLIADFIKKEYSAVAGSLKERITIRPEREFQKIMYAISDIKKFLIKIKTKI</sequence>
<dbReference type="InterPro" id="IPR055270">
    <property type="entry name" value="Glyco_tran_10_C"/>
</dbReference>
<dbReference type="Proteomes" id="UP000177707">
    <property type="component" value="Unassembled WGS sequence"/>
</dbReference>
<dbReference type="PANTHER" id="PTHR11929:SF194">
    <property type="entry name" value="ALPHA-(1,3)-FUCOSYLTRANSFERASE 10"/>
    <property type="match status" value="1"/>
</dbReference>
<dbReference type="GO" id="GO:0016020">
    <property type="term" value="C:membrane"/>
    <property type="evidence" value="ECO:0007669"/>
    <property type="project" value="InterPro"/>
</dbReference>
<dbReference type="InterPro" id="IPR038577">
    <property type="entry name" value="GT10-like_C_sf"/>
</dbReference>
<reference evidence="5 6" key="1">
    <citation type="journal article" date="2016" name="Nat. Commun.">
        <title>Thousands of microbial genomes shed light on interconnected biogeochemical processes in an aquifer system.</title>
        <authorList>
            <person name="Anantharaman K."/>
            <person name="Brown C.T."/>
            <person name="Hug L.A."/>
            <person name="Sharon I."/>
            <person name="Castelle C.J."/>
            <person name="Probst A.J."/>
            <person name="Thomas B.C."/>
            <person name="Singh A."/>
            <person name="Wilkins M.J."/>
            <person name="Karaoz U."/>
            <person name="Brodie E.L."/>
            <person name="Williams K.H."/>
            <person name="Hubbard S.S."/>
            <person name="Banfield J.F."/>
        </authorList>
    </citation>
    <scope>NUCLEOTIDE SEQUENCE [LARGE SCALE GENOMIC DNA]</scope>
</reference>
<dbReference type="EMBL" id="MHWB01000004">
    <property type="protein sequence ID" value="OHB02428.1"/>
    <property type="molecule type" value="Genomic_DNA"/>
</dbReference>
<comment type="caution">
    <text evidence="5">The sequence shown here is derived from an EMBL/GenBank/DDBJ whole genome shotgun (WGS) entry which is preliminary data.</text>
</comment>
<dbReference type="GO" id="GO:0008417">
    <property type="term" value="F:fucosyltransferase activity"/>
    <property type="evidence" value="ECO:0007669"/>
    <property type="project" value="InterPro"/>
</dbReference>